<dbReference type="EMBL" id="OZ034819">
    <property type="protein sequence ID" value="CAL1392316.1"/>
    <property type="molecule type" value="Genomic_DNA"/>
</dbReference>
<dbReference type="Proteomes" id="UP001497516">
    <property type="component" value="Chromosome 6"/>
</dbReference>
<proteinExistence type="predicted"/>
<organism evidence="2 3">
    <name type="scientific">Linum trigynum</name>
    <dbReference type="NCBI Taxonomy" id="586398"/>
    <lineage>
        <taxon>Eukaryota</taxon>
        <taxon>Viridiplantae</taxon>
        <taxon>Streptophyta</taxon>
        <taxon>Embryophyta</taxon>
        <taxon>Tracheophyta</taxon>
        <taxon>Spermatophyta</taxon>
        <taxon>Magnoliopsida</taxon>
        <taxon>eudicotyledons</taxon>
        <taxon>Gunneridae</taxon>
        <taxon>Pentapetalae</taxon>
        <taxon>rosids</taxon>
        <taxon>fabids</taxon>
        <taxon>Malpighiales</taxon>
        <taxon>Linaceae</taxon>
        <taxon>Linum</taxon>
    </lineage>
</organism>
<protein>
    <submittedName>
        <fullName evidence="2">Uncharacterized protein</fullName>
    </submittedName>
</protein>
<reference evidence="2 3" key="1">
    <citation type="submission" date="2024-04" db="EMBL/GenBank/DDBJ databases">
        <authorList>
            <person name="Fracassetti M."/>
        </authorList>
    </citation>
    <scope>NUCLEOTIDE SEQUENCE [LARGE SCALE GENOMIC DNA]</scope>
</reference>
<keyword evidence="3" id="KW-1185">Reference proteome</keyword>
<feature type="signal peptide" evidence="1">
    <location>
        <begin position="1"/>
        <end position="32"/>
    </location>
</feature>
<dbReference type="AlphaFoldDB" id="A0AAV2F250"/>
<gene>
    <name evidence="2" type="ORF">LTRI10_LOCUS32974</name>
</gene>
<sequence length="77" mass="8202">MGKGGISWKWPKAAAAILRMLVIWAKKPAAVAGDADVAEQVYKYSSKATTGRSIRPEAEMAAAAKHFSSAHKIRFGG</sequence>
<evidence type="ECO:0000313" key="3">
    <source>
        <dbReference type="Proteomes" id="UP001497516"/>
    </source>
</evidence>
<evidence type="ECO:0000256" key="1">
    <source>
        <dbReference type="SAM" id="SignalP"/>
    </source>
</evidence>
<keyword evidence="1" id="KW-0732">Signal</keyword>
<feature type="chain" id="PRO_5043427253" evidence="1">
    <location>
        <begin position="33"/>
        <end position="77"/>
    </location>
</feature>
<accession>A0AAV2F250</accession>
<name>A0AAV2F250_9ROSI</name>
<evidence type="ECO:0000313" key="2">
    <source>
        <dbReference type="EMBL" id="CAL1392316.1"/>
    </source>
</evidence>